<evidence type="ECO:0000313" key="24">
    <source>
        <dbReference type="Ensembl" id="ENSCMIP00000006578.1"/>
    </source>
</evidence>
<name>A0A4W3GR45_CALMI</name>
<dbReference type="GO" id="GO:0016404">
    <property type="term" value="F:15-hydroxyprostaglandin dehydrogenase (NAD+) activity"/>
    <property type="evidence" value="ECO:0007669"/>
    <property type="project" value="UniProtKB-EC"/>
</dbReference>
<evidence type="ECO:0000256" key="17">
    <source>
        <dbReference type="ARBA" id="ARBA00048535"/>
    </source>
</evidence>
<evidence type="ECO:0000256" key="8">
    <source>
        <dbReference type="ARBA" id="ARBA00042026"/>
    </source>
</evidence>
<comment type="catalytic activity">
    <reaction evidence="16">
        <text>resolvin D2 + NAD(+) = 7-oxoresolvin D2 + NADH + H(+)</text>
        <dbReference type="Rhea" id="RHEA:53584"/>
        <dbReference type="ChEBI" id="CHEBI:15378"/>
        <dbReference type="ChEBI" id="CHEBI:57540"/>
        <dbReference type="ChEBI" id="CHEBI:57945"/>
        <dbReference type="ChEBI" id="CHEBI:133367"/>
        <dbReference type="ChEBI" id="CHEBI:137497"/>
    </reaction>
    <physiologicalReaction direction="left-to-right" evidence="16">
        <dbReference type="Rhea" id="RHEA:53585"/>
    </physiologicalReaction>
</comment>
<evidence type="ECO:0000256" key="12">
    <source>
        <dbReference type="ARBA" id="ARBA00048008"/>
    </source>
</evidence>
<dbReference type="OMA" id="WAQRLMP"/>
<dbReference type="PANTHER" id="PTHR44229">
    <property type="entry name" value="15-HYDROXYPROSTAGLANDIN DEHYDROGENASE [NAD(+)]"/>
    <property type="match status" value="1"/>
</dbReference>
<evidence type="ECO:0000256" key="13">
    <source>
        <dbReference type="ARBA" id="ARBA00048140"/>
    </source>
</evidence>
<dbReference type="Gene3D" id="3.40.50.720">
    <property type="entry name" value="NAD(P)-binding Rossmann-like Domain"/>
    <property type="match status" value="1"/>
</dbReference>
<comment type="catalytic activity">
    <reaction evidence="13">
        <text>15-oxo-(5S,6R)-dihydroxy-(7E,9E,11Z)-eicosatrienoate + NADH + H(+) = (5S,6R,15S)-trihydroxy-(7E,9E,11Z)-eicosatrienoate + NAD(+)</text>
        <dbReference type="Rhea" id="RHEA:41596"/>
        <dbReference type="ChEBI" id="CHEBI:15378"/>
        <dbReference type="ChEBI" id="CHEBI:57540"/>
        <dbReference type="ChEBI" id="CHEBI:57945"/>
        <dbReference type="ChEBI" id="CHEBI:78325"/>
        <dbReference type="ChEBI" id="CHEBI:78329"/>
    </reaction>
    <physiologicalReaction direction="left-to-right" evidence="13">
        <dbReference type="Rhea" id="RHEA:41597"/>
    </physiologicalReaction>
</comment>
<keyword evidence="3" id="KW-0560">Oxidoreductase</keyword>
<evidence type="ECO:0000256" key="21">
    <source>
        <dbReference type="ARBA" id="ARBA00049151"/>
    </source>
</evidence>
<proteinExistence type="inferred from homology"/>
<dbReference type="AlphaFoldDB" id="A0A4W3GR45"/>
<dbReference type="CDD" id="cd05323">
    <property type="entry name" value="ADH_SDR_c_like"/>
    <property type="match status" value="1"/>
</dbReference>
<comment type="catalytic activity">
    <reaction evidence="20">
        <text>resolvin D2 + NAD(+) = 16-oxoresolvin D2 + NADH + H(+)</text>
        <dbReference type="Rhea" id="RHEA:53588"/>
        <dbReference type="ChEBI" id="CHEBI:15378"/>
        <dbReference type="ChEBI" id="CHEBI:57540"/>
        <dbReference type="ChEBI" id="CHEBI:57945"/>
        <dbReference type="ChEBI" id="CHEBI:133367"/>
        <dbReference type="ChEBI" id="CHEBI:137498"/>
    </reaction>
    <physiologicalReaction direction="left-to-right" evidence="20">
        <dbReference type="Rhea" id="RHEA:53589"/>
    </physiologicalReaction>
</comment>
<reference evidence="24" key="4">
    <citation type="submission" date="2025-08" db="UniProtKB">
        <authorList>
            <consortium name="Ensembl"/>
        </authorList>
    </citation>
    <scope>IDENTIFICATION</scope>
</reference>
<evidence type="ECO:0000256" key="18">
    <source>
        <dbReference type="ARBA" id="ARBA00048611"/>
    </source>
</evidence>
<dbReference type="PROSITE" id="PS00061">
    <property type="entry name" value="ADH_SHORT"/>
    <property type="match status" value="1"/>
</dbReference>
<organism evidence="24 25">
    <name type="scientific">Callorhinchus milii</name>
    <name type="common">Ghost shark</name>
    <dbReference type="NCBI Taxonomy" id="7868"/>
    <lineage>
        <taxon>Eukaryota</taxon>
        <taxon>Metazoa</taxon>
        <taxon>Chordata</taxon>
        <taxon>Craniata</taxon>
        <taxon>Vertebrata</taxon>
        <taxon>Chondrichthyes</taxon>
        <taxon>Holocephali</taxon>
        <taxon>Chimaeriformes</taxon>
        <taxon>Callorhinchidae</taxon>
        <taxon>Callorhinchus</taxon>
    </lineage>
</organism>
<comment type="catalytic activity">
    <reaction evidence="22">
        <text>resolvin E1 + NAD(+) = 18-oxo-resolvin E1 + NADH + H(+)</text>
        <dbReference type="Rhea" id="RHEA:49244"/>
        <dbReference type="ChEBI" id="CHEBI:15378"/>
        <dbReference type="ChEBI" id="CHEBI:57540"/>
        <dbReference type="ChEBI" id="CHEBI:57945"/>
        <dbReference type="ChEBI" id="CHEBI:91000"/>
        <dbReference type="ChEBI" id="CHEBI:91001"/>
    </reaction>
    <physiologicalReaction direction="left-to-right" evidence="22">
        <dbReference type="Rhea" id="RHEA:49245"/>
    </physiologicalReaction>
</comment>
<dbReference type="InterPro" id="IPR036291">
    <property type="entry name" value="NAD(P)-bd_dom_sf"/>
</dbReference>
<evidence type="ECO:0000256" key="9">
    <source>
        <dbReference type="ARBA" id="ARBA00045705"/>
    </source>
</evidence>
<evidence type="ECO:0000313" key="25">
    <source>
        <dbReference type="Proteomes" id="UP000314986"/>
    </source>
</evidence>
<dbReference type="GO" id="GO:0047034">
    <property type="term" value="F:15-hydroxyicosatetraenoate dehydrogenase activity"/>
    <property type="evidence" value="ECO:0007669"/>
    <property type="project" value="UniProtKB-EC"/>
</dbReference>
<reference evidence="24" key="5">
    <citation type="submission" date="2025-09" db="UniProtKB">
        <authorList>
            <consortium name="Ensembl"/>
        </authorList>
    </citation>
    <scope>IDENTIFICATION</scope>
</reference>
<evidence type="ECO:0000256" key="20">
    <source>
        <dbReference type="ARBA" id="ARBA00048921"/>
    </source>
</evidence>
<evidence type="ECO:0000256" key="16">
    <source>
        <dbReference type="ARBA" id="ARBA00048393"/>
    </source>
</evidence>
<dbReference type="Pfam" id="PF00106">
    <property type="entry name" value="adh_short"/>
    <property type="match status" value="1"/>
</dbReference>
<comment type="catalytic activity">
    <reaction evidence="12">
        <text>14-hydroxy-(4Z,7Z,10Z,12E,16Z,19Z)-docosahexaenoate + NAD(+) = 14-oxo-(4Z,7Z,10Z,12E,16Z,19Z)-docosahexaenoate + NADH + H(+)</text>
        <dbReference type="Rhea" id="RHEA:48952"/>
        <dbReference type="ChEBI" id="CHEBI:15378"/>
        <dbReference type="ChEBI" id="CHEBI:57540"/>
        <dbReference type="ChEBI" id="CHEBI:57945"/>
        <dbReference type="ChEBI" id="CHEBI:90866"/>
        <dbReference type="ChEBI" id="CHEBI:90867"/>
    </reaction>
    <physiologicalReaction direction="left-to-right" evidence="12">
        <dbReference type="Rhea" id="RHEA:48953"/>
    </physiologicalReaction>
</comment>
<reference evidence="25" key="2">
    <citation type="journal article" date="2007" name="PLoS Biol.">
        <title>Survey sequencing and comparative analysis of the elephant shark (Callorhinchus milii) genome.</title>
        <authorList>
            <person name="Venkatesh B."/>
            <person name="Kirkness E.F."/>
            <person name="Loh Y.H."/>
            <person name="Halpern A.L."/>
            <person name="Lee A.P."/>
            <person name="Johnson J."/>
            <person name="Dandona N."/>
            <person name="Viswanathan L.D."/>
            <person name="Tay A."/>
            <person name="Venter J.C."/>
            <person name="Strausberg R.L."/>
            <person name="Brenner S."/>
        </authorList>
    </citation>
    <scope>NUCLEOTIDE SEQUENCE [LARGE SCALE GENOMIC DNA]</scope>
</reference>
<dbReference type="SUPFAM" id="SSF51735">
    <property type="entry name" value="NAD(P)-binding Rossmann-fold domains"/>
    <property type="match status" value="1"/>
</dbReference>
<keyword evidence="25" id="KW-1185">Reference proteome</keyword>
<evidence type="ECO:0000256" key="15">
    <source>
        <dbReference type="ARBA" id="ARBA00048170"/>
    </source>
</evidence>
<dbReference type="Proteomes" id="UP000314986">
    <property type="component" value="Unassembled WGS sequence"/>
</dbReference>
<comment type="catalytic activity">
    <reaction evidence="11">
        <text>resolvin D1 + NAD(+) = 8-oxoresolvin D1 + NADH + H(+)</text>
        <dbReference type="Rhea" id="RHEA:50124"/>
        <dbReference type="ChEBI" id="CHEBI:15378"/>
        <dbReference type="ChEBI" id="CHEBI:57540"/>
        <dbReference type="ChEBI" id="CHEBI:57945"/>
        <dbReference type="ChEBI" id="CHEBI:132079"/>
        <dbReference type="ChEBI" id="CHEBI:132080"/>
    </reaction>
    <physiologicalReaction direction="left-to-right" evidence="11">
        <dbReference type="Rhea" id="RHEA:50125"/>
    </physiologicalReaction>
</comment>
<dbReference type="Ensembl" id="ENSCMIT00000006790.1">
    <property type="protein sequence ID" value="ENSCMIP00000006578.1"/>
    <property type="gene ID" value="ENSCMIG00000003714.1"/>
</dbReference>
<comment type="catalytic activity">
    <reaction evidence="19">
        <text>prostaglandin E2 + NAD(+) = 15-oxoprostaglandin E2 + NADH + H(+)</text>
        <dbReference type="Rhea" id="RHEA:11876"/>
        <dbReference type="ChEBI" id="CHEBI:15378"/>
        <dbReference type="ChEBI" id="CHEBI:57400"/>
        <dbReference type="ChEBI" id="CHEBI:57540"/>
        <dbReference type="ChEBI" id="CHEBI:57945"/>
        <dbReference type="ChEBI" id="CHEBI:606564"/>
        <dbReference type="EC" id="1.1.1.141"/>
    </reaction>
    <physiologicalReaction direction="left-to-right" evidence="19">
        <dbReference type="Rhea" id="RHEA:11877"/>
    </physiologicalReaction>
</comment>
<protein>
    <recommendedName>
        <fullName evidence="6">15-hydroxyprostaglandin dehydrogenase [NAD(+)]</fullName>
        <ecNumber evidence="4">1.1.1.141</ecNumber>
        <ecNumber evidence="5">1.1.1.232</ecNumber>
    </recommendedName>
    <alternativeName>
        <fullName evidence="8">Eicosanoid/docosanoid dehydrogenase [NAD(+)]</fullName>
    </alternativeName>
    <alternativeName>
        <fullName evidence="7">Prostaglandin dehydrogenase 1</fullName>
    </alternativeName>
</protein>
<comment type="similarity">
    <text evidence="1 23">Belongs to the short-chain dehydrogenases/reductases (SDR) family.</text>
</comment>
<dbReference type="InParanoid" id="A0A4W3GR45"/>
<evidence type="ECO:0000256" key="4">
    <source>
        <dbReference type="ARBA" id="ARBA00038968"/>
    </source>
</evidence>
<gene>
    <name evidence="24" type="primary">LOC103180223</name>
</gene>
<evidence type="ECO:0000256" key="14">
    <source>
        <dbReference type="ARBA" id="ARBA00048144"/>
    </source>
</evidence>
<dbReference type="FunFam" id="3.40.50.720:FF:000149">
    <property type="entry name" value="15-hydroxyprostaglandin dehydrogenase [NAD(+)]"/>
    <property type="match status" value="1"/>
</dbReference>
<evidence type="ECO:0000256" key="7">
    <source>
        <dbReference type="ARBA" id="ARBA00041812"/>
    </source>
</evidence>
<comment type="catalytic activity">
    <reaction evidence="18">
        <text>prostaglandin A1 + NAD(+) = 15-oxo-prostaglandin A1 + NADH + H(+)</text>
        <dbReference type="Rhea" id="RHEA:41263"/>
        <dbReference type="ChEBI" id="CHEBI:15378"/>
        <dbReference type="ChEBI" id="CHEBI:57398"/>
        <dbReference type="ChEBI" id="CHEBI:57540"/>
        <dbReference type="ChEBI" id="CHEBI:57945"/>
        <dbReference type="ChEBI" id="CHEBI:85072"/>
    </reaction>
    <physiologicalReaction direction="left-to-right" evidence="18">
        <dbReference type="Rhea" id="RHEA:41264"/>
    </physiologicalReaction>
</comment>
<evidence type="ECO:0000256" key="23">
    <source>
        <dbReference type="RuleBase" id="RU000363"/>
    </source>
</evidence>
<sequence>MILKNKFGLITGASQGLGKAFAEALLKKDAKVVMMDINKSEGEATKAEFDKKYGPGRASFISCDVTNQIQLKDTFNKVVQEFGRIDILCNNAGINNENMWEKTIAVNLVALIQASYLAVQHMRHDHGGQGGNIVNVASMSSFLPAAHAPVYTASKHGVVGFTRSLAEASRLGNYGICINALCPSFVNTSILDTINHKENLGNFYQFKDRVKNLINVIGVLETSEIATGFLQLVEDGKLNGVVMKITPSKRIHFEDYQNNPCF</sequence>
<dbReference type="PRINTS" id="PR00081">
    <property type="entry name" value="GDHRDH"/>
</dbReference>
<dbReference type="InterPro" id="IPR020904">
    <property type="entry name" value="Sc_DH/Rdtase_CS"/>
</dbReference>
<comment type="catalytic activity">
    <reaction evidence="15">
        <text>resolvin D1 + NAD(+) = 17-oxoresolvin D1 + NADH + H(+)</text>
        <dbReference type="Rhea" id="RHEA:50128"/>
        <dbReference type="ChEBI" id="CHEBI:15378"/>
        <dbReference type="ChEBI" id="CHEBI:57540"/>
        <dbReference type="ChEBI" id="CHEBI:57945"/>
        <dbReference type="ChEBI" id="CHEBI:132079"/>
        <dbReference type="ChEBI" id="CHEBI:132081"/>
    </reaction>
    <physiologicalReaction direction="left-to-right" evidence="15">
        <dbReference type="Rhea" id="RHEA:50129"/>
    </physiologicalReaction>
</comment>
<dbReference type="GO" id="GO:0006693">
    <property type="term" value="P:prostaglandin metabolic process"/>
    <property type="evidence" value="ECO:0007669"/>
    <property type="project" value="UniProtKB-KW"/>
</dbReference>
<evidence type="ECO:0000256" key="22">
    <source>
        <dbReference type="ARBA" id="ARBA00049188"/>
    </source>
</evidence>
<reference evidence="25" key="1">
    <citation type="journal article" date="2006" name="Science">
        <title>Ancient noncoding elements conserved in the human genome.</title>
        <authorList>
            <person name="Venkatesh B."/>
            <person name="Kirkness E.F."/>
            <person name="Loh Y.H."/>
            <person name="Halpern A.L."/>
            <person name="Lee A.P."/>
            <person name="Johnson J."/>
            <person name="Dandona N."/>
            <person name="Viswanathan L.D."/>
            <person name="Tay A."/>
            <person name="Venter J.C."/>
            <person name="Strausberg R.L."/>
            <person name="Brenner S."/>
        </authorList>
    </citation>
    <scope>NUCLEOTIDE SEQUENCE [LARGE SCALE GENOMIC DNA]</scope>
</reference>
<comment type="function">
    <text evidence="9">Catalyzes the NAD-dependent dehydrogenation (oxidation) of a broad array of hydroxylated polyunsaturated fatty acids (mainly eicosanoids and docosanoids, including prostaglandins, lipoxins and resolvins), yielding their corresponding keto (oxo) metabolites. Decreases the levels of the pro-proliferative prostaglandins such as prostaglandin E2 (whose activity is increased in cancer because of an increase in the expression of cyclooxygenase 2) and generates oxo-fatty acid products that can profoundly influence cell function by abrogating pro-inflammatory cytokine expression. Converts resolvins E1, D1 and D2 to their oxo products, which represents a mode of resolvin inactivation. Resolvin E1 plays important roles during the resolution phase of acute inflammation, while resolvins D1 and D2 have a unique role in obesity-induced adipose inflammation.</text>
</comment>
<dbReference type="GO" id="GO:0005737">
    <property type="term" value="C:cytoplasm"/>
    <property type="evidence" value="ECO:0007669"/>
    <property type="project" value="TreeGrafter"/>
</dbReference>
<evidence type="ECO:0000256" key="2">
    <source>
        <dbReference type="ARBA" id="ARBA00022501"/>
    </source>
</evidence>
<keyword evidence="2" id="KW-0644">Prostaglandin metabolism</keyword>
<dbReference type="InterPro" id="IPR002347">
    <property type="entry name" value="SDR_fam"/>
</dbReference>
<dbReference type="GeneTree" id="ENSGT00940000154593"/>
<keyword evidence="2" id="KW-0443">Lipid metabolism</keyword>
<evidence type="ECO:0000256" key="10">
    <source>
        <dbReference type="ARBA" id="ARBA00047325"/>
    </source>
</evidence>
<evidence type="ECO:0000256" key="19">
    <source>
        <dbReference type="ARBA" id="ARBA00048739"/>
    </source>
</evidence>
<evidence type="ECO:0000256" key="5">
    <source>
        <dbReference type="ARBA" id="ARBA00039060"/>
    </source>
</evidence>
<evidence type="ECO:0000256" key="1">
    <source>
        <dbReference type="ARBA" id="ARBA00006484"/>
    </source>
</evidence>
<comment type="catalytic activity">
    <reaction evidence="17">
        <text>lipoxin A4 + NAD(+) = 15-oxo-(5S,6R)-dihydroxy-(7E,9E,11Z,13E)-eicosatetraenoate + NADH + H(+)</text>
        <dbReference type="Rhea" id="RHEA:41572"/>
        <dbReference type="ChEBI" id="CHEBI:15378"/>
        <dbReference type="ChEBI" id="CHEBI:57540"/>
        <dbReference type="ChEBI" id="CHEBI:57945"/>
        <dbReference type="ChEBI" id="CHEBI:67026"/>
        <dbReference type="ChEBI" id="CHEBI:78311"/>
    </reaction>
    <physiologicalReaction direction="left-to-right" evidence="17">
        <dbReference type="Rhea" id="RHEA:41573"/>
    </physiologicalReaction>
</comment>
<comment type="catalytic activity">
    <reaction evidence="21">
        <text>(15S)-hydroxy-(5Z,8Z,11Z,13E)-eicosatetraenoate + NAD(+) = 15-oxo-(5Z,8Z,11Z,13E)-eicosatetraenoate + NADH + H(+)</text>
        <dbReference type="Rhea" id="RHEA:23260"/>
        <dbReference type="ChEBI" id="CHEBI:15378"/>
        <dbReference type="ChEBI" id="CHEBI:57409"/>
        <dbReference type="ChEBI" id="CHEBI:57410"/>
        <dbReference type="ChEBI" id="CHEBI:57540"/>
        <dbReference type="ChEBI" id="CHEBI:57945"/>
        <dbReference type="EC" id="1.1.1.232"/>
    </reaction>
    <physiologicalReaction direction="left-to-right" evidence="21">
        <dbReference type="Rhea" id="RHEA:23261"/>
    </physiologicalReaction>
</comment>
<dbReference type="STRING" id="7868.ENSCMIP00000006578"/>
<evidence type="ECO:0000256" key="3">
    <source>
        <dbReference type="ARBA" id="ARBA00023002"/>
    </source>
</evidence>
<keyword evidence="2" id="KW-0276">Fatty acid metabolism</keyword>
<dbReference type="EC" id="1.1.1.232" evidence="5"/>
<dbReference type="EC" id="1.1.1.141" evidence="4"/>
<evidence type="ECO:0000256" key="6">
    <source>
        <dbReference type="ARBA" id="ARBA00040276"/>
    </source>
</evidence>
<comment type="catalytic activity">
    <reaction evidence="14">
        <text>(11R)-hydroxy-(5Z,8Z,12E,14Z)-eicosatetraenoate + NAD(+) = 11-oxo-(5Z,8Z,12E,14Z)-eicosatetraenoate + NADH + H(+)</text>
        <dbReference type="Rhea" id="RHEA:48640"/>
        <dbReference type="ChEBI" id="CHEBI:15378"/>
        <dbReference type="ChEBI" id="CHEBI:57540"/>
        <dbReference type="ChEBI" id="CHEBI:57945"/>
        <dbReference type="ChEBI" id="CHEBI:78836"/>
        <dbReference type="ChEBI" id="CHEBI:90697"/>
    </reaction>
    <physiologicalReaction direction="left-to-right" evidence="14">
        <dbReference type="Rhea" id="RHEA:48641"/>
    </physiologicalReaction>
</comment>
<dbReference type="PANTHER" id="PTHR44229:SF4">
    <property type="entry name" value="15-HYDROXYPROSTAGLANDIN DEHYDROGENASE [NAD(+)]"/>
    <property type="match status" value="1"/>
</dbReference>
<evidence type="ECO:0000256" key="11">
    <source>
        <dbReference type="ARBA" id="ARBA00047672"/>
    </source>
</evidence>
<comment type="catalytic activity">
    <reaction evidence="10">
        <text>prostaglandin E1 + NAD(+) = 15-oxoprostaglandin E1 + NADH + H(+)</text>
        <dbReference type="Rhea" id="RHEA:16477"/>
        <dbReference type="ChEBI" id="CHEBI:15378"/>
        <dbReference type="ChEBI" id="CHEBI:57397"/>
        <dbReference type="ChEBI" id="CHEBI:57401"/>
        <dbReference type="ChEBI" id="CHEBI:57540"/>
        <dbReference type="ChEBI" id="CHEBI:57945"/>
    </reaction>
    <physiologicalReaction direction="left-to-right" evidence="10">
        <dbReference type="Rhea" id="RHEA:16478"/>
    </physiologicalReaction>
</comment>
<accession>A0A4W3GR45</accession>
<dbReference type="PRINTS" id="PR00080">
    <property type="entry name" value="SDRFAMILY"/>
</dbReference>
<reference evidence="25" key="3">
    <citation type="journal article" date="2014" name="Nature">
        <title>Elephant shark genome provides unique insights into gnathostome evolution.</title>
        <authorList>
            <consortium name="International Elephant Shark Genome Sequencing Consortium"/>
            <person name="Venkatesh B."/>
            <person name="Lee A.P."/>
            <person name="Ravi V."/>
            <person name="Maurya A.K."/>
            <person name="Lian M.M."/>
            <person name="Swann J.B."/>
            <person name="Ohta Y."/>
            <person name="Flajnik M.F."/>
            <person name="Sutoh Y."/>
            <person name="Kasahara M."/>
            <person name="Hoon S."/>
            <person name="Gangu V."/>
            <person name="Roy S.W."/>
            <person name="Irimia M."/>
            <person name="Korzh V."/>
            <person name="Kondrychyn I."/>
            <person name="Lim Z.W."/>
            <person name="Tay B.H."/>
            <person name="Tohari S."/>
            <person name="Kong K.W."/>
            <person name="Ho S."/>
            <person name="Lorente-Galdos B."/>
            <person name="Quilez J."/>
            <person name="Marques-Bonet T."/>
            <person name="Raney B.J."/>
            <person name="Ingham P.W."/>
            <person name="Tay A."/>
            <person name="Hillier L.W."/>
            <person name="Minx P."/>
            <person name="Boehm T."/>
            <person name="Wilson R.K."/>
            <person name="Brenner S."/>
            <person name="Warren W.C."/>
        </authorList>
    </citation>
    <scope>NUCLEOTIDE SEQUENCE [LARGE SCALE GENOMIC DNA]</scope>
</reference>